<accession>A0ACC1T9A1</accession>
<evidence type="ECO:0000313" key="1">
    <source>
        <dbReference type="EMBL" id="KAJ3556195.1"/>
    </source>
</evidence>
<gene>
    <name evidence="1" type="ORF">NM688_g2157</name>
</gene>
<organism evidence="1 2">
    <name type="scientific">Phlebia brevispora</name>
    <dbReference type="NCBI Taxonomy" id="194682"/>
    <lineage>
        <taxon>Eukaryota</taxon>
        <taxon>Fungi</taxon>
        <taxon>Dikarya</taxon>
        <taxon>Basidiomycota</taxon>
        <taxon>Agaricomycotina</taxon>
        <taxon>Agaricomycetes</taxon>
        <taxon>Polyporales</taxon>
        <taxon>Meruliaceae</taxon>
        <taxon>Phlebia</taxon>
    </lineage>
</organism>
<sequence length="125" mass="13501">MFSPIIIQIKQEVTVSHDPPPAPFVVMRPPRQTQPIPSGLIATAPEVSFDATFSSQNNTDDVTAGSRHTMYTIAAETIDGAIPIDVIPPMPPSTAASLPTMPPGRIITMPPLHHIDDWLTVAREI</sequence>
<protein>
    <submittedName>
        <fullName evidence="1">Uncharacterized protein</fullName>
    </submittedName>
</protein>
<keyword evidence="2" id="KW-1185">Reference proteome</keyword>
<name>A0ACC1T9A1_9APHY</name>
<proteinExistence type="predicted"/>
<reference evidence="1" key="1">
    <citation type="submission" date="2022-07" db="EMBL/GenBank/DDBJ databases">
        <title>Genome Sequence of Phlebia brevispora.</title>
        <authorList>
            <person name="Buettner E."/>
        </authorList>
    </citation>
    <scope>NUCLEOTIDE SEQUENCE</scope>
    <source>
        <strain evidence="1">MPL23</strain>
    </source>
</reference>
<dbReference type="Proteomes" id="UP001148662">
    <property type="component" value="Unassembled WGS sequence"/>
</dbReference>
<comment type="caution">
    <text evidence="1">The sequence shown here is derived from an EMBL/GenBank/DDBJ whole genome shotgun (WGS) entry which is preliminary data.</text>
</comment>
<evidence type="ECO:0000313" key="2">
    <source>
        <dbReference type="Proteomes" id="UP001148662"/>
    </source>
</evidence>
<dbReference type="EMBL" id="JANHOG010000262">
    <property type="protein sequence ID" value="KAJ3556195.1"/>
    <property type="molecule type" value="Genomic_DNA"/>
</dbReference>